<keyword evidence="4" id="KW-1185">Reference proteome</keyword>
<comment type="caution">
    <text evidence="3">The sequence shown here is derived from an EMBL/GenBank/DDBJ whole genome shotgun (WGS) entry which is preliminary data.</text>
</comment>
<gene>
    <name evidence="3" type="ORF">EAF64_05535</name>
</gene>
<dbReference type="RefSeq" id="WP_129067993.1">
    <property type="nucleotide sequence ID" value="NZ_RDFA01000002.1"/>
</dbReference>
<evidence type="ECO:0000259" key="1">
    <source>
        <dbReference type="Pfam" id="PF19810"/>
    </source>
</evidence>
<dbReference type="InterPro" id="IPR054162">
    <property type="entry name" value="DUF6293_C"/>
</dbReference>
<dbReference type="AlphaFoldDB" id="A0A498KXG5"/>
<accession>A0A498KXG5</accession>
<organism evidence="3 4">
    <name type="scientific">Halorientalis pallida</name>
    <dbReference type="NCBI Taxonomy" id="2479928"/>
    <lineage>
        <taxon>Archaea</taxon>
        <taxon>Methanobacteriati</taxon>
        <taxon>Methanobacteriota</taxon>
        <taxon>Stenosarchaea group</taxon>
        <taxon>Halobacteria</taxon>
        <taxon>Halobacteriales</taxon>
        <taxon>Haloarculaceae</taxon>
        <taxon>Halorientalis</taxon>
    </lineage>
</organism>
<evidence type="ECO:0000313" key="4">
    <source>
        <dbReference type="Proteomes" id="UP000289691"/>
    </source>
</evidence>
<proteinExistence type="predicted"/>
<protein>
    <submittedName>
        <fullName evidence="3">Uncharacterized protein</fullName>
    </submittedName>
</protein>
<reference evidence="3 4" key="1">
    <citation type="submission" date="2019-01" db="EMBL/GenBank/DDBJ databases">
        <title>Halorientalis sp. F13-25 a new haloarchaeum isolated from hypersaline water.</title>
        <authorList>
            <person name="Ana D.-V."/>
            <person name="Cristina S.-P."/>
            <person name="Antonio V."/>
        </authorList>
    </citation>
    <scope>NUCLEOTIDE SEQUENCE [LARGE SCALE GENOMIC DNA]</scope>
    <source>
        <strain evidence="3 4">F13-25</strain>
    </source>
</reference>
<dbReference type="Pfam" id="PF22665">
    <property type="entry name" value="WHD_DUF6293"/>
    <property type="match status" value="1"/>
</dbReference>
<evidence type="ECO:0000313" key="3">
    <source>
        <dbReference type="EMBL" id="RXK50029.1"/>
    </source>
</evidence>
<evidence type="ECO:0000259" key="2">
    <source>
        <dbReference type="Pfam" id="PF22665"/>
    </source>
</evidence>
<dbReference type="OrthoDB" id="142096at2157"/>
<feature type="domain" description="DUF6293" evidence="2">
    <location>
        <begin position="142"/>
        <end position="241"/>
    </location>
</feature>
<dbReference type="Proteomes" id="UP000289691">
    <property type="component" value="Unassembled WGS sequence"/>
</dbReference>
<dbReference type="EMBL" id="RDFA01000002">
    <property type="protein sequence ID" value="RXK50029.1"/>
    <property type="molecule type" value="Genomic_DNA"/>
</dbReference>
<dbReference type="Pfam" id="PF19810">
    <property type="entry name" value="HFX_2341_N"/>
    <property type="match status" value="1"/>
</dbReference>
<dbReference type="InterPro" id="IPR046260">
    <property type="entry name" value="HFX_2341-like_N"/>
</dbReference>
<feature type="domain" description="HFX-2341-like N-terminal" evidence="1">
    <location>
        <begin position="6"/>
        <end position="122"/>
    </location>
</feature>
<name>A0A498KXG5_9EURY</name>
<sequence>MREIREIHIAPLGYEHDRILEPIRTYDADEVYLLAAENARDHARYHDALVERLEDEGVGVTRRSVDLNDVYAVLGIVTTITAEHDDDIVRVNVASGAKLADIGCAVACMATDATAYYVHPESHVPPLEREPLTEGVADVEVLPSYPVETPTTDQVAILDYVQRATTETYTPKKSDLIEFSDDEGLSYMAEANPANDKAKFALLNTHIVEPLVERSYIRVESVGRQKQIALTETGENALKAFRHKLSRR</sequence>